<sequence>MEWYQKRTNKLLKKYLSGKANGAEKKELNGLLMLSDEEALYRFVDEVNKQKGLQGDVSEDLHINAIIARSDKRRTRRRMLWSAAAIVGVFIVLMAGLFVTKNSNLVLEEQRRVVGPCSPVIFNPELDSRYFACDIEIKDVFQKKLDGKDLGTVLRFNNIEFLQKHKGVLQIVDHTDRRASRSEQRYLTLHTPPKRQFTFLLPDGISIRLDGGSRLQYLLNSSDTSMVYCRLEGQALVNVPKMQQGKPFVLENYNSQLFTLGAQYAIRSEIGYTRAVRLGGEVSLATRQNPRAVALEENCNAMEVYSLMEGKDKGEVKDSFSLASIDRATALNWTKSIRRYNDVSVRVFMLEMERWYGFKIESMKCLPADRHITSSVCQEASLEEVFAAVEKSGVAIYHKSGMWTFCPPAGKLDRDLENITHSRYSIPSPKFASFWR</sequence>
<dbReference type="PANTHER" id="PTHR30273">
    <property type="entry name" value="PERIPLASMIC SIGNAL SENSOR AND SIGMA FACTOR ACTIVATOR FECR-RELATED"/>
    <property type="match status" value="1"/>
</dbReference>
<dbReference type="Proteomes" id="UP000292424">
    <property type="component" value="Chromosome"/>
</dbReference>
<dbReference type="EMBL" id="CP044016">
    <property type="protein sequence ID" value="QES90335.1"/>
    <property type="molecule type" value="Genomic_DNA"/>
</dbReference>
<gene>
    <name evidence="2" type="ORF">E0W69_017310</name>
</gene>
<feature type="transmembrane region" description="Helical" evidence="1">
    <location>
        <begin position="79"/>
        <end position="99"/>
    </location>
</feature>
<dbReference type="InterPro" id="IPR012373">
    <property type="entry name" value="Ferrdict_sens_TM"/>
</dbReference>
<proteinExistence type="predicted"/>
<dbReference type="KEGG" id="arac:E0W69_017310"/>
<dbReference type="PANTHER" id="PTHR30273:SF2">
    <property type="entry name" value="PROTEIN FECR"/>
    <property type="match status" value="1"/>
</dbReference>
<accession>A0A5P2G497</accession>
<keyword evidence="1" id="KW-1133">Transmembrane helix</keyword>
<keyword evidence="1" id="KW-0472">Membrane</keyword>
<protein>
    <submittedName>
        <fullName evidence="2">FecR family protein</fullName>
    </submittedName>
</protein>
<dbReference type="Gene3D" id="2.60.120.1440">
    <property type="match status" value="1"/>
</dbReference>
<name>A0A5P2G497_9BACT</name>
<dbReference type="RefSeq" id="WP_131331318.1">
    <property type="nucleotide sequence ID" value="NZ_CP044016.1"/>
</dbReference>
<keyword evidence="1" id="KW-0812">Transmembrane</keyword>
<organism evidence="2 3">
    <name type="scientific">Rhizosphaericola mali</name>
    <dbReference type="NCBI Taxonomy" id="2545455"/>
    <lineage>
        <taxon>Bacteria</taxon>
        <taxon>Pseudomonadati</taxon>
        <taxon>Bacteroidota</taxon>
        <taxon>Chitinophagia</taxon>
        <taxon>Chitinophagales</taxon>
        <taxon>Chitinophagaceae</taxon>
        <taxon>Rhizosphaericola</taxon>
    </lineage>
</organism>
<evidence type="ECO:0000313" key="2">
    <source>
        <dbReference type="EMBL" id="QES90335.1"/>
    </source>
</evidence>
<evidence type="ECO:0000256" key="1">
    <source>
        <dbReference type="SAM" id="Phobius"/>
    </source>
</evidence>
<evidence type="ECO:0000313" key="3">
    <source>
        <dbReference type="Proteomes" id="UP000292424"/>
    </source>
</evidence>
<dbReference type="AlphaFoldDB" id="A0A5P2G497"/>
<dbReference type="GO" id="GO:0016989">
    <property type="term" value="F:sigma factor antagonist activity"/>
    <property type="evidence" value="ECO:0007669"/>
    <property type="project" value="TreeGrafter"/>
</dbReference>
<keyword evidence="3" id="KW-1185">Reference proteome</keyword>
<dbReference type="OrthoDB" id="663025at2"/>
<reference evidence="2 3" key="1">
    <citation type="submission" date="2019-09" db="EMBL/GenBank/DDBJ databases">
        <title>Complete genome sequence of Arachidicoccus sp. B3-10 isolated from apple orchard soil.</title>
        <authorList>
            <person name="Kim H.S."/>
            <person name="Han K.-I."/>
            <person name="Suh M.K."/>
            <person name="Lee K.C."/>
            <person name="Eom M.K."/>
            <person name="Kim J.-S."/>
            <person name="Kang S.W."/>
            <person name="Sin Y."/>
            <person name="Lee J.-S."/>
        </authorList>
    </citation>
    <scope>NUCLEOTIDE SEQUENCE [LARGE SCALE GENOMIC DNA]</scope>
    <source>
        <strain evidence="2 3">B3-10</strain>
    </source>
</reference>